<evidence type="ECO:0000313" key="3">
    <source>
        <dbReference type="Proteomes" id="UP000052230"/>
    </source>
</evidence>
<reference evidence="2 3" key="1">
    <citation type="submission" date="2014-09" db="EMBL/GenBank/DDBJ databases">
        <authorList>
            <person name="Regsiter A."/>
        </authorList>
    </citation>
    <scope>NUCLEOTIDE SEQUENCE [LARGE SCALE GENOMIC DNA]</scope>
</reference>
<accession>A0A0U5FFL6</accession>
<organism evidence="2 3">
    <name type="scientific">Xanthomonas citri pv. citri</name>
    <dbReference type="NCBI Taxonomy" id="611301"/>
    <lineage>
        <taxon>Bacteria</taxon>
        <taxon>Pseudomonadati</taxon>
        <taxon>Pseudomonadota</taxon>
        <taxon>Gammaproteobacteria</taxon>
        <taxon>Lysobacterales</taxon>
        <taxon>Lysobacteraceae</taxon>
        <taxon>Xanthomonas</taxon>
    </lineage>
</organism>
<evidence type="ECO:0000313" key="2">
    <source>
        <dbReference type="EMBL" id="CEG17226.1"/>
    </source>
</evidence>
<protein>
    <submittedName>
        <fullName evidence="2">Uncharacterized protein</fullName>
    </submittedName>
</protein>
<dbReference type="EMBL" id="CCXZ01000157">
    <property type="protein sequence ID" value="CEG17226.1"/>
    <property type="molecule type" value="Genomic_DNA"/>
</dbReference>
<gene>
    <name evidence="2" type="ORF">XAC3562_610098</name>
</gene>
<feature type="compositionally biased region" description="Low complexity" evidence="1">
    <location>
        <begin position="1"/>
        <end position="26"/>
    </location>
</feature>
<feature type="compositionally biased region" description="Basic residues" evidence="1">
    <location>
        <begin position="137"/>
        <end position="151"/>
    </location>
</feature>
<evidence type="ECO:0000256" key="1">
    <source>
        <dbReference type="SAM" id="MobiDB-lite"/>
    </source>
</evidence>
<dbReference type="AlphaFoldDB" id="A0A0U5FFL6"/>
<name>A0A0U5FFL6_XANCI</name>
<feature type="region of interest" description="Disordered" evidence="1">
    <location>
        <begin position="137"/>
        <end position="240"/>
    </location>
</feature>
<dbReference type="Proteomes" id="UP000052230">
    <property type="component" value="Unassembled WGS sequence"/>
</dbReference>
<feature type="region of interest" description="Disordered" evidence="1">
    <location>
        <begin position="1"/>
        <end position="125"/>
    </location>
</feature>
<feature type="compositionally biased region" description="Polar residues" evidence="1">
    <location>
        <begin position="41"/>
        <end position="53"/>
    </location>
</feature>
<feature type="compositionally biased region" description="Polar residues" evidence="1">
    <location>
        <begin position="228"/>
        <end position="237"/>
    </location>
</feature>
<proteinExistence type="predicted"/>
<keyword evidence="3" id="KW-1185">Reference proteome</keyword>
<feature type="compositionally biased region" description="Low complexity" evidence="1">
    <location>
        <begin position="54"/>
        <end position="73"/>
    </location>
</feature>
<feature type="compositionally biased region" description="Low complexity" evidence="1">
    <location>
        <begin position="114"/>
        <end position="125"/>
    </location>
</feature>
<sequence length="282" mass="30650">MRRAAPAHSPAPAARRRPSPLSTAPSRQDRPAPARLPRHTGGSTQVHTGTPMQRTTAASPSARCARSAAATPAGHRSPEHRRTTPAMHGQARSPTARGCGVDTGRRMRARPVRRAAPSPQSPCRTTAKTACRTCLARTRRSAHRQPGRRHANAAPRRSWPDRAARRRLPCSSAGCPAAPRRAGHPARRCVRSQQWEAARRGMSSRLRQPDAAARAAECKRPADGAGRQEQQSCTHRGNPQAWADVRVARMHHRRAGWPAYVSGAHASHPSNRHASACVRDRP</sequence>
<feature type="compositionally biased region" description="Basic residues" evidence="1">
    <location>
        <begin position="181"/>
        <end position="190"/>
    </location>
</feature>
<feature type="region of interest" description="Disordered" evidence="1">
    <location>
        <begin position="261"/>
        <end position="282"/>
    </location>
</feature>
<comment type="caution">
    <text evidence="2">The sequence shown here is derived from an EMBL/GenBank/DDBJ whole genome shotgun (WGS) entry which is preliminary data.</text>
</comment>